<dbReference type="Proteomes" id="UP000245942">
    <property type="component" value="Unassembled WGS sequence"/>
</dbReference>
<keyword evidence="4 7" id="KW-1133">Transmembrane helix</keyword>
<feature type="transmembrane region" description="Helical" evidence="7">
    <location>
        <begin position="263"/>
        <end position="281"/>
    </location>
</feature>
<keyword evidence="3 7" id="KW-0812">Transmembrane</keyword>
<feature type="transmembrane region" description="Helical" evidence="7">
    <location>
        <begin position="207"/>
        <end position="227"/>
    </location>
</feature>
<dbReference type="PROSITE" id="PS01339">
    <property type="entry name" value="SURF4"/>
    <property type="match status" value="1"/>
</dbReference>
<dbReference type="Pfam" id="PF02077">
    <property type="entry name" value="SURF4"/>
    <property type="match status" value="1"/>
</dbReference>
<evidence type="ECO:0000256" key="2">
    <source>
        <dbReference type="ARBA" id="ARBA00006945"/>
    </source>
</evidence>
<keyword evidence="9" id="KW-1185">Reference proteome</keyword>
<dbReference type="GO" id="GO:0016020">
    <property type="term" value="C:membrane"/>
    <property type="evidence" value="ECO:0007669"/>
    <property type="project" value="UniProtKB-SubCell"/>
</dbReference>
<reference evidence="8 9" key="1">
    <citation type="journal article" date="2018" name="Mol. Biol. Evol.">
        <title>Broad Genomic Sampling Reveals a Smut Pathogenic Ancestry of the Fungal Clade Ustilaginomycotina.</title>
        <authorList>
            <person name="Kijpornyongpan T."/>
            <person name="Mondo S.J."/>
            <person name="Barry K."/>
            <person name="Sandor L."/>
            <person name="Lee J."/>
            <person name="Lipzen A."/>
            <person name="Pangilinan J."/>
            <person name="LaButti K."/>
            <person name="Hainaut M."/>
            <person name="Henrissat B."/>
            <person name="Grigoriev I.V."/>
            <person name="Spatafora J.W."/>
            <person name="Aime M.C."/>
        </authorList>
    </citation>
    <scope>NUCLEOTIDE SEQUENCE [LARGE SCALE GENOMIC DNA]</scope>
    <source>
        <strain evidence="8 9">MCA 4718</strain>
    </source>
</reference>
<keyword evidence="5 7" id="KW-0472">Membrane</keyword>
<dbReference type="GeneID" id="37013504"/>
<evidence type="ECO:0000256" key="3">
    <source>
        <dbReference type="ARBA" id="ARBA00022692"/>
    </source>
</evidence>
<dbReference type="EMBL" id="KZ819322">
    <property type="protein sequence ID" value="PWN23260.1"/>
    <property type="molecule type" value="Genomic_DNA"/>
</dbReference>
<feature type="transmembrane region" description="Helical" evidence="7">
    <location>
        <begin position="119"/>
        <end position="138"/>
    </location>
</feature>
<feature type="transmembrane region" description="Helical" evidence="7">
    <location>
        <begin position="234"/>
        <end position="251"/>
    </location>
</feature>
<gene>
    <name evidence="8" type="ORF">BCV69DRAFT_280869</name>
</gene>
<comment type="subcellular location">
    <subcellularLocation>
        <location evidence="1">Membrane</location>
        <topology evidence="1">Multi-pass membrane protein</topology>
    </subcellularLocation>
</comment>
<evidence type="ECO:0000256" key="6">
    <source>
        <dbReference type="SAM" id="MobiDB-lite"/>
    </source>
</evidence>
<evidence type="ECO:0000313" key="9">
    <source>
        <dbReference type="Proteomes" id="UP000245942"/>
    </source>
</evidence>
<proteinExistence type="inferred from homology"/>
<accession>A0A316UDG6</accession>
<protein>
    <submittedName>
        <fullName evidence="8">SURF4-domain-containing protein</fullName>
    </submittedName>
</protein>
<dbReference type="AlphaFoldDB" id="A0A316UDG6"/>
<evidence type="ECO:0000256" key="5">
    <source>
        <dbReference type="ARBA" id="ARBA00023136"/>
    </source>
</evidence>
<evidence type="ECO:0000256" key="1">
    <source>
        <dbReference type="ARBA" id="ARBA00004141"/>
    </source>
</evidence>
<organism evidence="8 9">
    <name type="scientific">Pseudomicrostroma glucosiphilum</name>
    <dbReference type="NCBI Taxonomy" id="1684307"/>
    <lineage>
        <taxon>Eukaryota</taxon>
        <taxon>Fungi</taxon>
        <taxon>Dikarya</taxon>
        <taxon>Basidiomycota</taxon>
        <taxon>Ustilaginomycotina</taxon>
        <taxon>Exobasidiomycetes</taxon>
        <taxon>Microstromatales</taxon>
        <taxon>Microstromatales incertae sedis</taxon>
        <taxon>Pseudomicrostroma</taxon>
    </lineage>
</organism>
<feature type="transmembrane region" description="Helical" evidence="7">
    <location>
        <begin position="144"/>
        <end position="162"/>
    </location>
</feature>
<evidence type="ECO:0000256" key="7">
    <source>
        <dbReference type="SAM" id="Phobius"/>
    </source>
</evidence>
<evidence type="ECO:0000256" key="4">
    <source>
        <dbReference type="ARBA" id="ARBA00022989"/>
    </source>
</evidence>
<dbReference type="STRING" id="1684307.A0A316UDG6"/>
<dbReference type="OrthoDB" id="7859621at2759"/>
<feature type="transmembrane region" description="Helical" evidence="7">
    <location>
        <begin position="92"/>
        <end position="112"/>
    </location>
</feature>
<comment type="similarity">
    <text evidence="2">Belongs to the SURF4 family.</text>
</comment>
<evidence type="ECO:0000313" key="8">
    <source>
        <dbReference type="EMBL" id="PWN23260.1"/>
    </source>
</evidence>
<feature type="region of interest" description="Disordered" evidence="6">
    <location>
        <begin position="1"/>
        <end position="21"/>
    </location>
</feature>
<feature type="transmembrane region" description="Helical" evidence="7">
    <location>
        <begin position="182"/>
        <end position="201"/>
    </location>
</feature>
<sequence>MSYGQSPYGGGLSSTNTAVGNSADSPLEKIRALSATAEDYIDTYTQPIKPHLPALGRFLIVVTFLEDALRIVTQWGDQLYYLQKHRGFPWGLSHLFLMTNVIIMLTASVAVIGRKYPEYSVGALLSVVIVQGFGYGLIFDLNFFLRNLSVIGGLLMVLSDSLSQKKNLFAGLPSISETDKRIYFQLAGRVLLIFLFLGFVFTGEWTLIRVIVSFFGLAACIMVAVGFKARWSASFLVLLLSIFNILVNNWWATHASHPARDFLRYDFFQTLSIVGGLLLLVNQGPGGFSMDERKKVT</sequence>
<name>A0A316UDG6_9BASI</name>
<dbReference type="InterPro" id="IPR002995">
    <property type="entry name" value="Surf4"/>
</dbReference>
<dbReference type="RefSeq" id="XP_025350420.1">
    <property type="nucleotide sequence ID" value="XM_025491770.1"/>
</dbReference>